<dbReference type="STRING" id="357809.Cphy_3198"/>
<evidence type="ECO:0000313" key="7">
    <source>
        <dbReference type="EMBL" id="ABX43552.1"/>
    </source>
</evidence>
<sequence length="161" mass="18914">MDKCPNCGASLENNQCLYCGSSFREKQEQQALQNQAYQNQAYQNQAYQNQAYQNQAHQNQAYQNYSSQTQTSYNRMVQSQTSQRTIHISSDKIIVPRKKQWIALCLCLFTGIVGFHYLYLKRYNMFLLYFFTGGLLGFGYFIDLFRIIFGFMKDADDQYLV</sequence>
<dbReference type="RefSeq" id="WP_012201202.1">
    <property type="nucleotide sequence ID" value="NC_010001.1"/>
</dbReference>
<dbReference type="eggNOG" id="COG2314">
    <property type="taxonomic scope" value="Bacteria"/>
</dbReference>
<evidence type="ECO:0000256" key="4">
    <source>
        <dbReference type="ARBA" id="ARBA00023136"/>
    </source>
</evidence>
<evidence type="ECO:0000256" key="5">
    <source>
        <dbReference type="SAM" id="Phobius"/>
    </source>
</evidence>
<dbReference type="HOGENOM" id="CLU_1640846_0_0_9"/>
<dbReference type="EMBL" id="CP000885">
    <property type="protein sequence ID" value="ABX43552.1"/>
    <property type="molecule type" value="Genomic_DNA"/>
</dbReference>
<dbReference type="OrthoDB" id="8215804at2"/>
<keyword evidence="3 5" id="KW-1133">Transmembrane helix</keyword>
<name>A9KRQ8_LACP7</name>
<comment type="subcellular location">
    <subcellularLocation>
        <location evidence="1">Membrane</location>
        <topology evidence="1">Multi-pass membrane protein</topology>
    </subcellularLocation>
</comment>
<evidence type="ECO:0000256" key="1">
    <source>
        <dbReference type="ARBA" id="ARBA00004141"/>
    </source>
</evidence>
<protein>
    <submittedName>
        <fullName evidence="7">TM2 domain containing protein</fullName>
    </submittedName>
</protein>
<keyword evidence="8" id="KW-1185">Reference proteome</keyword>
<accession>A9KRQ8</accession>
<keyword evidence="2 5" id="KW-0812">Transmembrane</keyword>
<dbReference type="PANTHER" id="PTHR21016">
    <property type="entry name" value="BETA-AMYLOID BINDING PROTEIN-RELATED"/>
    <property type="match status" value="1"/>
</dbReference>
<proteinExistence type="predicted"/>
<keyword evidence="4 5" id="KW-0472">Membrane</keyword>
<reference evidence="8" key="1">
    <citation type="submission" date="2007-11" db="EMBL/GenBank/DDBJ databases">
        <title>Complete genome sequence of Clostridium phytofermentans ISDg.</title>
        <authorList>
            <person name="Leschine S.B."/>
            <person name="Warnick T.A."/>
            <person name="Blanchard J.L."/>
            <person name="Schnell D.J."/>
            <person name="Petit E.L."/>
            <person name="LaTouf W.G."/>
            <person name="Copeland A."/>
            <person name="Lucas S."/>
            <person name="Lapidus A."/>
            <person name="Barry K."/>
            <person name="Glavina del Rio T."/>
            <person name="Dalin E."/>
            <person name="Tice H."/>
            <person name="Pitluck S."/>
            <person name="Kiss H."/>
            <person name="Brettin T."/>
            <person name="Bruce D."/>
            <person name="Detter J.C."/>
            <person name="Han C."/>
            <person name="Kuske C."/>
            <person name="Schmutz J."/>
            <person name="Larimer F."/>
            <person name="Land M."/>
            <person name="Hauser L."/>
            <person name="Kyrpides N."/>
            <person name="Kim E.A."/>
            <person name="Richardson P."/>
        </authorList>
    </citation>
    <scope>NUCLEOTIDE SEQUENCE [LARGE SCALE GENOMIC DNA]</scope>
    <source>
        <strain evidence="8">ATCC 700394 / DSM 18823 / ISDg</strain>
    </source>
</reference>
<dbReference type="Pfam" id="PF05154">
    <property type="entry name" value="TM2"/>
    <property type="match status" value="1"/>
</dbReference>
<evidence type="ECO:0000313" key="8">
    <source>
        <dbReference type="Proteomes" id="UP000000370"/>
    </source>
</evidence>
<evidence type="ECO:0000256" key="3">
    <source>
        <dbReference type="ARBA" id="ARBA00022989"/>
    </source>
</evidence>
<evidence type="ECO:0000259" key="6">
    <source>
        <dbReference type="Pfam" id="PF05154"/>
    </source>
</evidence>
<dbReference type="KEGG" id="cpy:Cphy_3198"/>
<dbReference type="AlphaFoldDB" id="A9KRQ8"/>
<gene>
    <name evidence="7" type="ordered locus">Cphy_3198</name>
</gene>
<dbReference type="GO" id="GO:0016020">
    <property type="term" value="C:membrane"/>
    <property type="evidence" value="ECO:0007669"/>
    <property type="project" value="UniProtKB-SubCell"/>
</dbReference>
<dbReference type="InterPro" id="IPR007829">
    <property type="entry name" value="TM2"/>
</dbReference>
<feature type="domain" description="TM2" evidence="6">
    <location>
        <begin position="97"/>
        <end position="145"/>
    </location>
</feature>
<dbReference type="PANTHER" id="PTHR21016:SF25">
    <property type="entry name" value="TM2 DOMAIN-CONTAINING PROTEIN DDB_G0277895-RELATED"/>
    <property type="match status" value="1"/>
</dbReference>
<feature type="transmembrane region" description="Helical" evidence="5">
    <location>
        <begin position="126"/>
        <end position="149"/>
    </location>
</feature>
<dbReference type="Proteomes" id="UP000000370">
    <property type="component" value="Chromosome"/>
</dbReference>
<dbReference type="InterPro" id="IPR050932">
    <property type="entry name" value="TM2D1-3-like"/>
</dbReference>
<organism evidence="7 8">
    <name type="scientific">Lachnoclostridium phytofermentans (strain ATCC 700394 / DSM 18823 / ISDg)</name>
    <name type="common">Clostridium phytofermentans</name>
    <dbReference type="NCBI Taxonomy" id="357809"/>
    <lineage>
        <taxon>Bacteria</taxon>
        <taxon>Bacillati</taxon>
        <taxon>Bacillota</taxon>
        <taxon>Clostridia</taxon>
        <taxon>Lachnospirales</taxon>
        <taxon>Lachnospiraceae</taxon>
    </lineage>
</organism>
<evidence type="ECO:0000256" key="2">
    <source>
        <dbReference type="ARBA" id="ARBA00022692"/>
    </source>
</evidence>
<feature type="transmembrane region" description="Helical" evidence="5">
    <location>
        <begin position="101"/>
        <end position="120"/>
    </location>
</feature>